<dbReference type="Proteomes" id="UP001066276">
    <property type="component" value="Chromosome 12"/>
</dbReference>
<accession>A0AAV7L2L8</accession>
<organism evidence="2 3">
    <name type="scientific">Pleurodeles waltl</name>
    <name type="common">Iberian ribbed newt</name>
    <dbReference type="NCBI Taxonomy" id="8319"/>
    <lineage>
        <taxon>Eukaryota</taxon>
        <taxon>Metazoa</taxon>
        <taxon>Chordata</taxon>
        <taxon>Craniata</taxon>
        <taxon>Vertebrata</taxon>
        <taxon>Euteleostomi</taxon>
        <taxon>Amphibia</taxon>
        <taxon>Batrachia</taxon>
        <taxon>Caudata</taxon>
        <taxon>Salamandroidea</taxon>
        <taxon>Salamandridae</taxon>
        <taxon>Pleurodelinae</taxon>
        <taxon>Pleurodeles</taxon>
    </lineage>
</organism>
<proteinExistence type="predicted"/>
<dbReference type="AlphaFoldDB" id="A0AAV7L2L8"/>
<gene>
    <name evidence="2" type="ORF">NDU88_006025</name>
</gene>
<feature type="compositionally biased region" description="Polar residues" evidence="1">
    <location>
        <begin position="1"/>
        <end position="21"/>
    </location>
</feature>
<evidence type="ECO:0000313" key="2">
    <source>
        <dbReference type="EMBL" id="KAJ1085901.1"/>
    </source>
</evidence>
<feature type="region of interest" description="Disordered" evidence="1">
    <location>
        <begin position="141"/>
        <end position="199"/>
    </location>
</feature>
<feature type="region of interest" description="Disordered" evidence="1">
    <location>
        <begin position="1"/>
        <end position="53"/>
    </location>
</feature>
<comment type="caution">
    <text evidence="2">The sequence shown here is derived from an EMBL/GenBank/DDBJ whole genome shotgun (WGS) entry which is preliminary data.</text>
</comment>
<protein>
    <submittedName>
        <fullName evidence="2">Uncharacterized protein</fullName>
    </submittedName>
</protein>
<evidence type="ECO:0000256" key="1">
    <source>
        <dbReference type="SAM" id="MobiDB-lite"/>
    </source>
</evidence>
<sequence length="218" mass="24277">MNRQVGDTLQQRDVPTPLQEQASERLRQRGTANDRTSRKRRAKDSPIQVGDQALIKNRRPVGKFRLPFEPMPFTVVRIRGTMVTAVKDQEQVTRNISFFKRYRSENCGAEGDTSTPLPGGKTAEAGDDYPDILELGVTTFRDDCPEDTVPHPRGMMEGQEGDSQSTPPRPNGNAGTLTNAPPHAGTERYHLRPKPIPSRKLKDFLVISDNTVLKDNGS</sequence>
<evidence type="ECO:0000313" key="3">
    <source>
        <dbReference type="Proteomes" id="UP001066276"/>
    </source>
</evidence>
<dbReference type="EMBL" id="JANPWB010000016">
    <property type="protein sequence ID" value="KAJ1085901.1"/>
    <property type="molecule type" value="Genomic_DNA"/>
</dbReference>
<keyword evidence="3" id="KW-1185">Reference proteome</keyword>
<reference evidence="2" key="1">
    <citation type="journal article" date="2022" name="bioRxiv">
        <title>Sequencing and chromosome-scale assembly of the giantPleurodeles waltlgenome.</title>
        <authorList>
            <person name="Brown T."/>
            <person name="Elewa A."/>
            <person name="Iarovenko S."/>
            <person name="Subramanian E."/>
            <person name="Araus A.J."/>
            <person name="Petzold A."/>
            <person name="Susuki M."/>
            <person name="Suzuki K.-i.T."/>
            <person name="Hayashi T."/>
            <person name="Toyoda A."/>
            <person name="Oliveira C."/>
            <person name="Osipova E."/>
            <person name="Leigh N.D."/>
            <person name="Simon A."/>
            <person name="Yun M.H."/>
        </authorList>
    </citation>
    <scope>NUCLEOTIDE SEQUENCE</scope>
    <source>
        <strain evidence="2">20211129_DDA</strain>
        <tissue evidence="2">Liver</tissue>
    </source>
</reference>
<name>A0AAV7L2L8_PLEWA</name>
<feature type="region of interest" description="Disordered" evidence="1">
    <location>
        <begin position="106"/>
        <end position="128"/>
    </location>
</feature>